<feature type="transmembrane region" description="Helical" evidence="1">
    <location>
        <begin position="6"/>
        <end position="24"/>
    </location>
</feature>
<dbReference type="Proteomes" id="UP000739538">
    <property type="component" value="Unassembled WGS sequence"/>
</dbReference>
<keyword evidence="1" id="KW-0812">Transmembrane</keyword>
<reference evidence="2" key="2">
    <citation type="journal article" date="2021" name="Microbiome">
        <title>Successional dynamics and alternative stable states in a saline activated sludge microbial community over 9 years.</title>
        <authorList>
            <person name="Wang Y."/>
            <person name="Ye J."/>
            <person name="Ju F."/>
            <person name="Liu L."/>
            <person name="Boyd J.A."/>
            <person name="Deng Y."/>
            <person name="Parks D.H."/>
            <person name="Jiang X."/>
            <person name="Yin X."/>
            <person name="Woodcroft B.J."/>
            <person name="Tyson G.W."/>
            <person name="Hugenholtz P."/>
            <person name="Polz M.F."/>
            <person name="Zhang T."/>
        </authorList>
    </citation>
    <scope>NUCLEOTIDE SEQUENCE</scope>
    <source>
        <strain evidence="2">HKST-UBA02</strain>
    </source>
</reference>
<keyword evidence="1" id="KW-1133">Transmembrane helix</keyword>
<proteinExistence type="predicted"/>
<sequence>MVDWSQYLIGAGSMTLLAVGWVGVQAAWKRSFPTAFADPDVLAGRRGCGACSSTGVCEKKSGCTRTSKTPKEVS</sequence>
<accession>A0A956NHB6</accession>
<protein>
    <submittedName>
        <fullName evidence="2">Uncharacterized protein</fullName>
    </submittedName>
</protein>
<evidence type="ECO:0000313" key="2">
    <source>
        <dbReference type="EMBL" id="MCA9758491.1"/>
    </source>
</evidence>
<gene>
    <name evidence="2" type="ORF">KDA27_22025</name>
</gene>
<reference evidence="2" key="1">
    <citation type="submission" date="2020-04" db="EMBL/GenBank/DDBJ databases">
        <authorList>
            <person name="Zhang T."/>
        </authorList>
    </citation>
    <scope>NUCLEOTIDE SEQUENCE</scope>
    <source>
        <strain evidence="2">HKST-UBA02</strain>
    </source>
</reference>
<comment type="caution">
    <text evidence="2">The sequence shown here is derived from an EMBL/GenBank/DDBJ whole genome shotgun (WGS) entry which is preliminary data.</text>
</comment>
<evidence type="ECO:0000313" key="3">
    <source>
        <dbReference type="Proteomes" id="UP000739538"/>
    </source>
</evidence>
<evidence type="ECO:0000256" key="1">
    <source>
        <dbReference type="SAM" id="Phobius"/>
    </source>
</evidence>
<keyword evidence="1" id="KW-0472">Membrane</keyword>
<name>A0A956NHB6_UNCEI</name>
<dbReference type="EMBL" id="JAGQHS010000178">
    <property type="protein sequence ID" value="MCA9758491.1"/>
    <property type="molecule type" value="Genomic_DNA"/>
</dbReference>
<organism evidence="2 3">
    <name type="scientific">Eiseniibacteriota bacterium</name>
    <dbReference type="NCBI Taxonomy" id="2212470"/>
    <lineage>
        <taxon>Bacteria</taxon>
        <taxon>Candidatus Eiseniibacteriota</taxon>
    </lineage>
</organism>
<dbReference type="AlphaFoldDB" id="A0A956NHB6"/>